<feature type="compositionally biased region" description="Basic and acidic residues" evidence="1">
    <location>
        <begin position="10"/>
        <end position="50"/>
    </location>
</feature>
<protein>
    <submittedName>
        <fullName evidence="2">Uncharacterized protein</fullName>
    </submittedName>
</protein>
<evidence type="ECO:0000313" key="2">
    <source>
        <dbReference type="EMBL" id="ORA38643.1"/>
    </source>
</evidence>
<name>A0A1X0B8M9_9MYCO</name>
<proteinExistence type="predicted"/>
<keyword evidence="3" id="KW-1185">Reference proteome</keyword>
<reference evidence="2 3" key="1">
    <citation type="submission" date="2017-02" db="EMBL/GenBank/DDBJ databases">
        <title>The new phylogeny of genus Mycobacterium.</title>
        <authorList>
            <person name="Tortoli E."/>
            <person name="Trovato A."/>
            <person name="Cirillo D.M."/>
        </authorList>
    </citation>
    <scope>NUCLEOTIDE SEQUENCE [LARGE SCALE GENOMIC DNA]</scope>
    <source>
        <strain evidence="2 3">RW6</strain>
    </source>
</reference>
<organism evidence="2 3">
    <name type="scientific">Mycobacterium aquaticum</name>
    <dbReference type="NCBI Taxonomy" id="1927124"/>
    <lineage>
        <taxon>Bacteria</taxon>
        <taxon>Bacillati</taxon>
        <taxon>Actinomycetota</taxon>
        <taxon>Actinomycetes</taxon>
        <taxon>Mycobacteriales</taxon>
        <taxon>Mycobacteriaceae</taxon>
        <taxon>Mycobacterium</taxon>
    </lineage>
</organism>
<sequence>MGWWTPRTWRPSDEPLGRRAEGPDEPLGRRAEGPDEPLGRRAERPGRDARTCCRPCPRCCCGPACFTATRRGDRCGCHGAGGCCRRCAVGLVGAVDPRRGCAHAQR</sequence>
<comment type="caution">
    <text evidence="2">The sequence shown here is derived from an EMBL/GenBank/DDBJ whole genome shotgun (WGS) entry which is preliminary data.</text>
</comment>
<feature type="region of interest" description="Disordered" evidence="1">
    <location>
        <begin position="1"/>
        <end position="50"/>
    </location>
</feature>
<accession>A0A1X0B8M9</accession>
<dbReference type="EMBL" id="MVHF01000003">
    <property type="protein sequence ID" value="ORA38643.1"/>
    <property type="molecule type" value="Genomic_DNA"/>
</dbReference>
<evidence type="ECO:0000313" key="3">
    <source>
        <dbReference type="Proteomes" id="UP000192448"/>
    </source>
</evidence>
<evidence type="ECO:0000256" key="1">
    <source>
        <dbReference type="SAM" id="MobiDB-lite"/>
    </source>
</evidence>
<dbReference type="Proteomes" id="UP000192448">
    <property type="component" value="Unassembled WGS sequence"/>
</dbReference>
<dbReference type="AlphaFoldDB" id="A0A1X0B8M9"/>
<gene>
    <name evidence="2" type="ORF">BST13_04465</name>
</gene>
<dbReference type="STRING" id="1927124.BST13_04465"/>